<evidence type="ECO:0000313" key="2">
    <source>
        <dbReference type="Proteomes" id="UP000187209"/>
    </source>
</evidence>
<name>A0A1R2D053_9CILI</name>
<dbReference type="Proteomes" id="UP000187209">
    <property type="component" value="Unassembled WGS sequence"/>
</dbReference>
<gene>
    <name evidence="1" type="ORF">SteCoe_2124</name>
</gene>
<keyword evidence="2" id="KW-1185">Reference proteome</keyword>
<organism evidence="1 2">
    <name type="scientific">Stentor coeruleus</name>
    <dbReference type="NCBI Taxonomy" id="5963"/>
    <lineage>
        <taxon>Eukaryota</taxon>
        <taxon>Sar</taxon>
        <taxon>Alveolata</taxon>
        <taxon>Ciliophora</taxon>
        <taxon>Postciliodesmatophora</taxon>
        <taxon>Heterotrichea</taxon>
        <taxon>Heterotrichida</taxon>
        <taxon>Stentoridae</taxon>
        <taxon>Stentor</taxon>
    </lineage>
</organism>
<dbReference type="AlphaFoldDB" id="A0A1R2D053"/>
<evidence type="ECO:0008006" key="3">
    <source>
        <dbReference type="Google" id="ProtNLM"/>
    </source>
</evidence>
<accession>A0A1R2D053</accession>
<protein>
    <recommendedName>
        <fullName evidence="3">B box-type domain-containing protein</fullName>
    </recommendedName>
</protein>
<comment type="caution">
    <text evidence="1">The sequence shown here is derived from an EMBL/GenBank/DDBJ whole genome shotgun (WGS) entry which is preliminary data.</text>
</comment>
<proteinExistence type="predicted"/>
<reference evidence="1 2" key="1">
    <citation type="submission" date="2016-11" db="EMBL/GenBank/DDBJ databases">
        <title>The macronuclear genome of Stentor coeruleus: a giant cell with tiny introns.</title>
        <authorList>
            <person name="Slabodnick M."/>
            <person name="Ruby J.G."/>
            <person name="Reiff S.B."/>
            <person name="Swart E.C."/>
            <person name="Gosai S."/>
            <person name="Prabakaran S."/>
            <person name="Witkowska E."/>
            <person name="Larue G.E."/>
            <person name="Fisher S."/>
            <person name="Freeman R.M."/>
            <person name="Gunawardena J."/>
            <person name="Chu W."/>
            <person name="Stover N.A."/>
            <person name="Gregory B.D."/>
            <person name="Nowacki M."/>
            <person name="Derisi J."/>
            <person name="Roy S.W."/>
            <person name="Marshall W.F."/>
            <person name="Sood P."/>
        </authorList>
    </citation>
    <scope>NUCLEOTIDE SEQUENCE [LARGE SCALE GENOMIC DNA]</scope>
    <source>
        <strain evidence="1">WM001</strain>
    </source>
</reference>
<dbReference type="EMBL" id="MPUH01000023">
    <property type="protein sequence ID" value="OMJ94634.1"/>
    <property type="molecule type" value="Genomic_DNA"/>
</dbReference>
<dbReference type="Gene3D" id="2.120.10.80">
    <property type="entry name" value="Kelch-type beta propeller"/>
    <property type="match status" value="1"/>
</dbReference>
<dbReference type="InterPro" id="IPR015915">
    <property type="entry name" value="Kelch-typ_b-propeller"/>
</dbReference>
<evidence type="ECO:0000313" key="1">
    <source>
        <dbReference type="EMBL" id="OMJ94634.1"/>
    </source>
</evidence>
<dbReference type="SUPFAM" id="SSF117281">
    <property type="entry name" value="Kelch motif"/>
    <property type="match status" value="1"/>
</dbReference>
<sequence length="410" mass="46984">MSKSCYVEHCNKEVSSFCTTCEINKYMCTDHVGQHIIQAKSHQIEALFLSLSPIKLECFRSKMSLYISYISKVKSNLCNATETLHNLIESQHAKVLVKLEDLESKINSIINSSESGKICETELFDMISNVKIPEEAVIFKNIKGLNEEINIFYNQELFKNLSSENSIFLFSDSRRLVGIDLITLKSKVISEKKKIAAWPQCCKINDRTFFFNGGWGSEAVGCTDIFYIDENRFEPKPESYLRWGGACVNHKDKIYIFGGSPACSGQSDLSNYLDLETNQWNDICKLPKASYANTATVLDGQILITGMLLSGVYVYENDAYTQIVNINDEANKIIFERWVITGKSFYEKRSDESKEWVEIPTAYGWKGNYLYTSLIVRRDNYVYMMDNSNELQRFDIEKKKIKKIPLLPVS</sequence>